<sequence length="491" mass="55483">MLDLLKEESNKTYTRTENDAATYAGSGSDVLDFFATVGALRSAKEAEIVVRFTRAFAEDPVRALRTLFYARDVRGGLGERRVFRVLLRHLAVYAPACVEKNLPLIPEYGRWDDVLALLGTPLESAAVRLIRKQLESDLGASQKGEDVSLLAKWLPSVNTSSRETRAKARHLAASFGMQEAEYRKMLVRLRRCIRIIEDHLRTKDYSFDYAKQPSKAMFKYREAFRRNDAKRYEAFLERVARGTETLHTGTLYPYEVIRPLCKWESGRGLSAEASRTLDITWKALPDYTHGENALVVLDGSASMYGGGEPLPACVALSLAVYFAERNEGAFRDHFITFSRKPRILQIKGATIADKISYCRTFNEVANTNLEGVFRLLLRAAVSGGVPQQEMPEVLYIITDMEFDACTENASVTNFEQAKKMFAEAGYRLPRIVFWNVQSRRQQQPVKMNEQGVMLVSGCSPGVFSMVVEDRITPYEYMEKVLASERYAAIQA</sequence>
<dbReference type="InterPro" id="IPR058580">
    <property type="entry name" value="DUF2828"/>
</dbReference>
<organism evidence="3 4">
    <name type="scientific">Selenomonas sputigena</name>
    <dbReference type="NCBI Taxonomy" id="69823"/>
    <lineage>
        <taxon>Bacteria</taxon>
        <taxon>Bacillati</taxon>
        <taxon>Bacillota</taxon>
        <taxon>Negativicutes</taxon>
        <taxon>Selenomonadales</taxon>
        <taxon>Selenomonadaceae</taxon>
        <taxon>Selenomonas</taxon>
    </lineage>
</organism>
<gene>
    <name evidence="3" type="ORF">QCO44_06945</name>
</gene>
<dbReference type="SUPFAM" id="SSF53300">
    <property type="entry name" value="vWA-like"/>
    <property type="match status" value="1"/>
</dbReference>
<dbReference type="EMBL" id="JARVLH010000003">
    <property type="protein sequence ID" value="MEX5285374.1"/>
    <property type="molecule type" value="Genomic_DNA"/>
</dbReference>
<dbReference type="PIRSF" id="PIRSF015417">
    <property type="entry name" value="T31B5_30_vWA"/>
    <property type="match status" value="1"/>
</dbReference>
<dbReference type="RefSeq" id="WP_368847100.1">
    <property type="nucleotide sequence ID" value="NZ_CP194411.1"/>
</dbReference>
<keyword evidence="4" id="KW-1185">Reference proteome</keyword>
<protein>
    <submittedName>
        <fullName evidence="3">DUF2828 family protein</fullName>
    </submittedName>
</protein>
<evidence type="ECO:0000313" key="3">
    <source>
        <dbReference type="EMBL" id="MEX5285374.1"/>
    </source>
</evidence>
<feature type="domain" description="DUF7788" evidence="2">
    <location>
        <begin position="292"/>
        <end position="472"/>
    </location>
</feature>
<feature type="domain" description="DUF2828" evidence="1">
    <location>
        <begin position="16"/>
        <end position="118"/>
    </location>
</feature>
<reference evidence="3 4" key="1">
    <citation type="submission" date="2023-04" db="EMBL/GenBank/DDBJ databases">
        <title>Genome Sequence of Selenomonas sputigena ATCC 33150.</title>
        <authorList>
            <person name="Miller D.P."/>
            <person name="Anvari S."/>
            <person name="Polson S.W."/>
            <person name="Macdonald M."/>
            <person name="Mcdowell J.V."/>
        </authorList>
    </citation>
    <scope>NUCLEOTIDE SEQUENCE [LARGE SCALE GENOMIC DNA]</scope>
    <source>
        <strain evidence="3 4">ATCC 33150</strain>
    </source>
</reference>
<dbReference type="Pfam" id="PF11443">
    <property type="entry name" value="DUF2828"/>
    <property type="match status" value="2"/>
</dbReference>
<dbReference type="Proteomes" id="UP001559623">
    <property type="component" value="Unassembled WGS sequence"/>
</dbReference>
<dbReference type="Gene3D" id="3.40.50.410">
    <property type="entry name" value="von Willebrand factor, type A domain"/>
    <property type="match status" value="1"/>
</dbReference>
<accession>A0ABV3X5A9</accession>
<proteinExistence type="predicted"/>
<dbReference type="PANTHER" id="PTHR31373">
    <property type="entry name" value="OS06G0652100 PROTEIN"/>
    <property type="match status" value="1"/>
</dbReference>
<evidence type="ECO:0000259" key="2">
    <source>
        <dbReference type="Pfam" id="PF25043"/>
    </source>
</evidence>
<feature type="domain" description="DUF2828" evidence="1">
    <location>
        <begin position="180"/>
        <end position="284"/>
    </location>
</feature>
<dbReference type="Pfam" id="PF25043">
    <property type="entry name" value="DUF7788"/>
    <property type="match status" value="1"/>
</dbReference>
<evidence type="ECO:0000259" key="1">
    <source>
        <dbReference type="Pfam" id="PF11443"/>
    </source>
</evidence>
<dbReference type="InterPro" id="IPR011205">
    <property type="entry name" value="UCP015417_vWA"/>
</dbReference>
<name>A0ABV3X5A9_9FIRM</name>
<dbReference type="PANTHER" id="PTHR31373:SF27">
    <property type="entry name" value="TROVE DOMAIN-CONTAINING PROTEIN"/>
    <property type="match status" value="1"/>
</dbReference>
<evidence type="ECO:0000313" key="4">
    <source>
        <dbReference type="Proteomes" id="UP001559623"/>
    </source>
</evidence>
<comment type="caution">
    <text evidence="3">The sequence shown here is derived from an EMBL/GenBank/DDBJ whole genome shotgun (WGS) entry which is preliminary data.</text>
</comment>
<dbReference type="InterPro" id="IPR036465">
    <property type="entry name" value="vWFA_dom_sf"/>
</dbReference>
<dbReference type="InterPro" id="IPR056690">
    <property type="entry name" value="DUF7788"/>
</dbReference>